<protein>
    <recommendedName>
        <fullName evidence="3">Mobile element protein</fullName>
    </recommendedName>
</protein>
<accession>A0A2A5T3J5</accession>
<dbReference type="RefSeq" id="WP_190319244.1">
    <property type="nucleotide sequence ID" value="NZ_CAWOZE010000006.1"/>
</dbReference>
<evidence type="ECO:0000313" key="1">
    <source>
        <dbReference type="EMBL" id="PCS22726.1"/>
    </source>
</evidence>
<proteinExistence type="predicted"/>
<sequence>MADITIAIIQLLIPCKQHVHTIMADNGPEFSHYEKIAKALDIDIYFAHLTVHGNEG</sequence>
<keyword evidence="2" id="KW-1185">Reference proteome</keyword>
<organism evidence="1 2">
    <name type="scientific">Candidatus Enterovibrio escicola</name>
    <dbReference type="NCBI Taxonomy" id="1927127"/>
    <lineage>
        <taxon>Bacteria</taxon>
        <taxon>Pseudomonadati</taxon>
        <taxon>Pseudomonadota</taxon>
        <taxon>Gammaproteobacteria</taxon>
        <taxon>Vibrionales</taxon>
        <taxon>Vibrionaceae</taxon>
        <taxon>Enterovibrio</taxon>
    </lineage>
</organism>
<dbReference type="AlphaFoldDB" id="A0A2A5T3J5"/>
<name>A0A2A5T3J5_9GAMM</name>
<comment type="caution">
    <text evidence="1">The sequence shown here is derived from an EMBL/GenBank/DDBJ whole genome shotgun (WGS) entry which is preliminary data.</text>
</comment>
<evidence type="ECO:0008006" key="3">
    <source>
        <dbReference type="Google" id="ProtNLM"/>
    </source>
</evidence>
<gene>
    <name evidence="1" type="ORF">BTN49_1684</name>
</gene>
<dbReference type="EMBL" id="NBYY01000015">
    <property type="protein sequence ID" value="PCS22726.1"/>
    <property type="molecule type" value="Genomic_DNA"/>
</dbReference>
<evidence type="ECO:0000313" key="2">
    <source>
        <dbReference type="Proteomes" id="UP000219020"/>
    </source>
</evidence>
<reference evidence="2" key="1">
    <citation type="submission" date="2017-04" db="EMBL/GenBank/DDBJ databases">
        <title>Genome evolution of the luminous symbionts of deep sea anglerfish.</title>
        <authorList>
            <person name="Hendry T.A."/>
        </authorList>
    </citation>
    <scope>NUCLEOTIDE SEQUENCE [LARGE SCALE GENOMIC DNA]</scope>
</reference>
<dbReference type="Proteomes" id="UP000219020">
    <property type="component" value="Unassembled WGS sequence"/>
</dbReference>